<name>A0A366K9Q9_9BIFI</name>
<dbReference type="PRINTS" id="PR01994">
    <property type="entry name" value="ANTIREPRESSR"/>
</dbReference>
<dbReference type="Proteomes" id="UP000252530">
    <property type="component" value="Unassembled WGS sequence"/>
</dbReference>
<gene>
    <name evidence="2" type="ORF">CRD60_01055</name>
</gene>
<evidence type="ECO:0000313" key="3">
    <source>
        <dbReference type="Proteomes" id="UP000252530"/>
    </source>
</evidence>
<evidence type="ECO:0000313" key="2">
    <source>
        <dbReference type="EMBL" id="RBP98485.1"/>
    </source>
</evidence>
<dbReference type="RefSeq" id="WP_113859459.1">
    <property type="nucleotide sequence ID" value="NZ_PDCG01000001.1"/>
</dbReference>
<keyword evidence="3" id="KW-1185">Reference proteome</keyword>
<accession>A0A366K9Q9</accession>
<dbReference type="EMBL" id="PDCG01000001">
    <property type="protein sequence ID" value="RBP98485.1"/>
    <property type="molecule type" value="Genomic_DNA"/>
</dbReference>
<feature type="domain" description="Antirepressor protein ant N-terminal" evidence="1">
    <location>
        <begin position="9"/>
        <end position="119"/>
    </location>
</feature>
<dbReference type="OrthoDB" id="4193033at2"/>
<comment type="caution">
    <text evidence="2">The sequence shown here is derived from an EMBL/GenBank/DDBJ whole genome shotgun (WGS) entry which is preliminary data.</text>
</comment>
<proteinExistence type="predicted"/>
<dbReference type="InterPro" id="IPR018875">
    <property type="entry name" value="Antirepressor_Ant_N"/>
</dbReference>
<evidence type="ECO:0000259" key="1">
    <source>
        <dbReference type="Pfam" id="PF10547"/>
    </source>
</evidence>
<organism evidence="2 3">
    <name type="scientific">Bifidobacterium aemilianum</name>
    <dbReference type="NCBI Taxonomy" id="2493120"/>
    <lineage>
        <taxon>Bacteria</taxon>
        <taxon>Bacillati</taxon>
        <taxon>Actinomycetota</taxon>
        <taxon>Actinomycetes</taxon>
        <taxon>Bifidobacteriales</taxon>
        <taxon>Bifidobacteriaceae</taxon>
        <taxon>Bifidobacterium</taxon>
    </lineage>
</organism>
<protein>
    <submittedName>
        <fullName evidence="2">Phage antirepressor</fullName>
    </submittedName>
</protein>
<sequence>MTESTLSLVPFKGQVIEAQKDGESVRVALKPVCENLGLDVNGQIQRLKRQPWAVTCVIHATGSDGKTYEMVALDRRTFTMWLATIDTSRVKSQAARDLIVAYQQEAADALDAYFSTGVAVNEHLLKAQHLRRLEQVELLKAVEGLVHPDFLEAKTRIVIAREMGETPELDPKTRPLYVQDYLREKGLGRTGLKRHAGPFGKDLKKLYVKEHGRDPQRADITTGSGQIRKVNAYTEADRPLFDRVWADRFDGSYQLTA</sequence>
<dbReference type="AlphaFoldDB" id="A0A366K9Q9"/>
<reference evidence="2 3" key="1">
    <citation type="submission" date="2017-10" db="EMBL/GenBank/DDBJ databases">
        <title>Bifidobacterium xylocopum sp. nov. and Bifidobacterium aemilianum sp. nov., from the carpenter bee (Xylocopa violacea) digestive tract.</title>
        <authorList>
            <person name="Alberoni D."/>
            <person name="Baffoni L."/>
            <person name="Di Gioia D."/>
            <person name="Gaggia F."/>
            <person name="Biavati B."/>
        </authorList>
    </citation>
    <scope>NUCLEOTIDE SEQUENCE [LARGE SCALE GENOMIC DNA]</scope>
    <source>
        <strain evidence="2 3">XV10</strain>
    </source>
</reference>
<dbReference type="Pfam" id="PF10547">
    <property type="entry name" value="P22_AR_N"/>
    <property type="match status" value="1"/>
</dbReference>